<organism evidence="1 2">
    <name type="scientific">Prolixibacter bellariivorans</name>
    <dbReference type="NCBI Taxonomy" id="314319"/>
    <lineage>
        <taxon>Bacteria</taxon>
        <taxon>Pseudomonadati</taxon>
        <taxon>Bacteroidota</taxon>
        <taxon>Bacteroidia</taxon>
        <taxon>Marinilabiliales</taxon>
        <taxon>Prolixibacteraceae</taxon>
        <taxon>Prolixibacter</taxon>
    </lineage>
</organism>
<dbReference type="PROSITE" id="PS51257">
    <property type="entry name" value="PROKAR_LIPOPROTEIN"/>
    <property type="match status" value="1"/>
</dbReference>
<proteinExistence type="predicted"/>
<evidence type="ECO:0000313" key="1">
    <source>
        <dbReference type="EMBL" id="GET35059.1"/>
    </source>
</evidence>
<dbReference type="RefSeq" id="WP_153637624.1">
    <property type="nucleotide sequence ID" value="NZ_BLAX01000001.1"/>
</dbReference>
<evidence type="ECO:0008006" key="3">
    <source>
        <dbReference type="Google" id="ProtNLM"/>
    </source>
</evidence>
<sequence length="375" mass="43191">MKTCSTHIKITSIIAIVIPLLFSCTRDMDVHIKNVEKKIVVQGLFSDEEGWDIVLLTTKDMTQNIDTYVKNATVEIASGTDPIIRLHYTKFGHYQSEQKPVAGKAYTLKIDTPGYDEISAQSSIPVPVKAKVDDFKINWLTYMYPNDLLDYDVFPLTVRFEKPVPDANIIFRAEIFNPESGYNRYLLPSSAVKELEQQGIPSLAATRLEQLADQWQTDPGIYEKCFDGTETYTEETKHYNMLMEKLQKKTVKQREYAAFEPTMCFADDNWISNISYDTYSVFGQGQQVEKASLFYADPNLKYDMQYNSGPKPGKEYWLEVTQGNADYYEYYRTYILQISQRLNPYSGPVEVYSNIKNGVGIFAGYHRQMIHILTY</sequence>
<dbReference type="Proteomes" id="UP000391834">
    <property type="component" value="Unassembled WGS sequence"/>
</dbReference>
<accession>A0A5M4B4G2</accession>
<dbReference type="EMBL" id="BLAX01000001">
    <property type="protein sequence ID" value="GET35059.1"/>
    <property type="molecule type" value="Genomic_DNA"/>
</dbReference>
<dbReference type="OrthoDB" id="1466461at2"/>
<protein>
    <recommendedName>
        <fullName evidence="3">DUF4249 domain-containing protein</fullName>
    </recommendedName>
</protein>
<dbReference type="Pfam" id="PF14054">
    <property type="entry name" value="DUF4249"/>
    <property type="match status" value="1"/>
</dbReference>
<reference evidence="1 2" key="1">
    <citation type="submission" date="2019-10" db="EMBL/GenBank/DDBJ databases">
        <title>Prolixibacter strains distinguished by the presence of nitrate reductase genes were adept at nitrate-dependent anaerobic corrosion of metallic iron and carbon steel.</title>
        <authorList>
            <person name="Iino T."/>
            <person name="Shono N."/>
            <person name="Ito K."/>
            <person name="Nakamura R."/>
            <person name="Sueoka K."/>
            <person name="Harayama S."/>
            <person name="Ohkuma M."/>
        </authorList>
    </citation>
    <scope>NUCLEOTIDE SEQUENCE [LARGE SCALE GENOMIC DNA]</scope>
    <source>
        <strain evidence="1 2">JCM 13498</strain>
    </source>
</reference>
<keyword evidence="2" id="KW-1185">Reference proteome</keyword>
<dbReference type="AlphaFoldDB" id="A0A5M4B4G2"/>
<dbReference type="InterPro" id="IPR025345">
    <property type="entry name" value="DUF4249"/>
</dbReference>
<comment type="caution">
    <text evidence="1">The sequence shown here is derived from an EMBL/GenBank/DDBJ whole genome shotgun (WGS) entry which is preliminary data.</text>
</comment>
<name>A0A5M4B4G2_9BACT</name>
<evidence type="ECO:0000313" key="2">
    <source>
        <dbReference type="Proteomes" id="UP000391834"/>
    </source>
</evidence>
<gene>
    <name evidence="1" type="ORF">PbJCM13498_39220</name>
</gene>